<dbReference type="AlphaFoldDB" id="A0A8H3X182"/>
<evidence type="ECO:0000313" key="2">
    <source>
        <dbReference type="Proteomes" id="UP000439903"/>
    </source>
</evidence>
<keyword evidence="2" id="KW-1185">Reference proteome</keyword>
<accession>A0A8H3X182</accession>
<evidence type="ECO:0000313" key="1">
    <source>
        <dbReference type="EMBL" id="KAF0380798.1"/>
    </source>
</evidence>
<name>A0A8H3X182_GIGMA</name>
<protein>
    <submittedName>
        <fullName evidence="1">Uncharacterized protein</fullName>
    </submittedName>
</protein>
<proteinExistence type="predicted"/>
<organism evidence="1 2">
    <name type="scientific">Gigaspora margarita</name>
    <dbReference type="NCBI Taxonomy" id="4874"/>
    <lineage>
        <taxon>Eukaryota</taxon>
        <taxon>Fungi</taxon>
        <taxon>Fungi incertae sedis</taxon>
        <taxon>Mucoromycota</taxon>
        <taxon>Glomeromycotina</taxon>
        <taxon>Glomeromycetes</taxon>
        <taxon>Diversisporales</taxon>
        <taxon>Gigasporaceae</taxon>
        <taxon>Gigaspora</taxon>
    </lineage>
</organism>
<sequence length="86" mass="10243">MTSLPLEWLLLRLNNLDKSLIPKKICHDNNNHRNPLFGYSTFITSMETSNSIVHGVMIYIEQQHFTILRYEPICLWKAIYRTFKQC</sequence>
<reference evidence="1 2" key="1">
    <citation type="journal article" date="2019" name="Environ. Microbiol.">
        <title>At the nexus of three kingdoms: the genome of the mycorrhizal fungus Gigaspora margarita provides insights into plant, endobacterial and fungal interactions.</title>
        <authorList>
            <person name="Venice F."/>
            <person name="Ghignone S."/>
            <person name="Salvioli di Fossalunga A."/>
            <person name="Amselem J."/>
            <person name="Novero M."/>
            <person name="Xianan X."/>
            <person name="Sedzielewska Toro K."/>
            <person name="Morin E."/>
            <person name="Lipzen A."/>
            <person name="Grigoriev I.V."/>
            <person name="Henrissat B."/>
            <person name="Martin F.M."/>
            <person name="Bonfante P."/>
        </authorList>
    </citation>
    <scope>NUCLEOTIDE SEQUENCE [LARGE SCALE GENOMIC DNA]</scope>
    <source>
        <strain evidence="1 2">BEG34</strain>
    </source>
</reference>
<dbReference type="EMBL" id="WTPW01002476">
    <property type="protein sequence ID" value="KAF0380798.1"/>
    <property type="molecule type" value="Genomic_DNA"/>
</dbReference>
<dbReference type="Proteomes" id="UP000439903">
    <property type="component" value="Unassembled WGS sequence"/>
</dbReference>
<gene>
    <name evidence="1" type="ORF">F8M41_012143</name>
</gene>
<comment type="caution">
    <text evidence="1">The sequence shown here is derived from an EMBL/GenBank/DDBJ whole genome shotgun (WGS) entry which is preliminary data.</text>
</comment>